<organism evidence="1 2">
    <name type="scientific">Cannabis sativa</name>
    <name type="common">Hemp</name>
    <name type="synonym">Marijuana</name>
    <dbReference type="NCBI Taxonomy" id="3483"/>
    <lineage>
        <taxon>Eukaryota</taxon>
        <taxon>Viridiplantae</taxon>
        <taxon>Streptophyta</taxon>
        <taxon>Embryophyta</taxon>
        <taxon>Tracheophyta</taxon>
        <taxon>Spermatophyta</taxon>
        <taxon>Magnoliopsida</taxon>
        <taxon>eudicotyledons</taxon>
        <taxon>Gunneridae</taxon>
        <taxon>Pentapetalae</taxon>
        <taxon>rosids</taxon>
        <taxon>fabids</taxon>
        <taxon>Rosales</taxon>
        <taxon>Cannabaceae</taxon>
        <taxon>Cannabis</taxon>
    </lineage>
</organism>
<sequence>MNSSTSTISKGTPKSCWFDDQDEAVLLSCEATLTEGLPRCVLGALIKSKHGHIFSASAVSQTKKMMKDIANDIGFMPIQMVLEKDSLLMKAVELHHSASAAHTIDC</sequence>
<evidence type="ECO:0000313" key="2">
    <source>
        <dbReference type="Proteomes" id="UP000583929"/>
    </source>
</evidence>
<dbReference type="AlphaFoldDB" id="A0A7J6I299"/>
<dbReference type="EMBL" id="JAATIQ010000011">
    <property type="protein sequence ID" value="KAF4401692.1"/>
    <property type="molecule type" value="Genomic_DNA"/>
</dbReference>
<proteinExistence type="predicted"/>
<accession>A0A7J6I299</accession>
<evidence type="ECO:0000313" key="1">
    <source>
        <dbReference type="EMBL" id="KAF4401692.1"/>
    </source>
</evidence>
<reference evidence="1 2" key="1">
    <citation type="journal article" date="2020" name="bioRxiv">
        <title>Sequence and annotation of 42 cannabis genomes reveals extensive copy number variation in cannabinoid synthesis and pathogen resistance genes.</title>
        <authorList>
            <person name="Mckernan K.J."/>
            <person name="Helbert Y."/>
            <person name="Kane L.T."/>
            <person name="Ebling H."/>
            <person name="Zhang L."/>
            <person name="Liu B."/>
            <person name="Eaton Z."/>
            <person name="Mclaughlin S."/>
            <person name="Kingan S."/>
            <person name="Baybayan P."/>
            <person name="Concepcion G."/>
            <person name="Jordan M."/>
            <person name="Riva A."/>
            <person name="Barbazuk W."/>
            <person name="Harkins T."/>
        </authorList>
    </citation>
    <scope>NUCLEOTIDE SEQUENCE [LARGE SCALE GENOMIC DNA]</scope>
    <source>
        <strain evidence="2">cv. Jamaican Lion 4</strain>
        <tissue evidence="1">Leaf</tissue>
    </source>
</reference>
<gene>
    <name evidence="1" type="ORF">G4B88_000740</name>
</gene>
<comment type="caution">
    <text evidence="1">The sequence shown here is derived from an EMBL/GenBank/DDBJ whole genome shotgun (WGS) entry which is preliminary data.</text>
</comment>
<protein>
    <submittedName>
        <fullName evidence="1">Uncharacterized protein</fullName>
    </submittedName>
</protein>
<dbReference type="Proteomes" id="UP000583929">
    <property type="component" value="Unassembled WGS sequence"/>
</dbReference>
<name>A0A7J6I299_CANSA</name>
<keyword evidence="2" id="KW-1185">Reference proteome</keyword>